<dbReference type="NCBIfam" id="NF001370">
    <property type="entry name" value="PRK00278.1-2"/>
    <property type="match status" value="1"/>
</dbReference>
<dbReference type="PANTHER" id="PTHR22854:SF2">
    <property type="entry name" value="INDOLE-3-GLYCEROL-PHOSPHATE SYNTHASE"/>
    <property type="match status" value="1"/>
</dbReference>
<dbReference type="PANTHER" id="PTHR22854">
    <property type="entry name" value="TRYPTOPHAN BIOSYNTHESIS PROTEIN"/>
    <property type="match status" value="1"/>
</dbReference>
<reference evidence="10" key="1">
    <citation type="journal article" date="2014" name="Int. J. Syst. Evol. Microbiol.">
        <title>Complete genome sequence of Corynebacterium casei LMG S-19264T (=DSM 44701T), isolated from a smear-ripened cheese.</title>
        <authorList>
            <consortium name="US DOE Joint Genome Institute (JGI-PGF)"/>
            <person name="Walter F."/>
            <person name="Albersmeier A."/>
            <person name="Kalinowski J."/>
            <person name="Ruckert C."/>
        </authorList>
    </citation>
    <scope>NUCLEOTIDE SEQUENCE</scope>
    <source>
        <strain evidence="10">CGMCC 1.12181</strain>
    </source>
</reference>
<evidence type="ECO:0000256" key="7">
    <source>
        <dbReference type="ARBA" id="ARBA00023239"/>
    </source>
</evidence>
<dbReference type="InterPro" id="IPR001468">
    <property type="entry name" value="Indole-3-GlycerolPSynthase_CS"/>
</dbReference>
<name>A0A917FN96_9GAMM</name>
<dbReference type="InterPro" id="IPR013798">
    <property type="entry name" value="Indole-3-glycerol_P_synth_dom"/>
</dbReference>
<dbReference type="RefSeq" id="WP_188365017.1">
    <property type="nucleotide sequence ID" value="NZ_BAABJF010000002.1"/>
</dbReference>
<keyword evidence="7 8" id="KW-0456">Lyase</keyword>
<comment type="caution">
    <text evidence="10">The sequence shown here is derived from an EMBL/GenBank/DDBJ whole genome shotgun (WGS) entry which is preliminary data.</text>
</comment>
<dbReference type="PROSITE" id="PS00614">
    <property type="entry name" value="IGPS"/>
    <property type="match status" value="1"/>
</dbReference>
<evidence type="ECO:0000256" key="6">
    <source>
        <dbReference type="ARBA" id="ARBA00023141"/>
    </source>
</evidence>
<keyword evidence="3 8" id="KW-0028">Amino-acid biosynthesis</keyword>
<dbReference type="NCBIfam" id="NF001377">
    <property type="entry name" value="PRK00278.2-4"/>
    <property type="match status" value="1"/>
</dbReference>
<keyword evidence="5 8" id="KW-0822">Tryptophan biosynthesis</keyword>
<dbReference type="EMBL" id="BMEO01000005">
    <property type="protein sequence ID" value="GGF94086.1"/>
    <property type="molecule type" value="Genomic_DNA"/>
</dbReference>
<comment type="pathway">
    <text evidence="2 8">Amino-acid biosynthesis; L-tryptophan biosynthesis; L-tryptophan from chorismate: step 4/5.</text>
</comment>
<dbReference type="HAMAP" id="MF_00134_B">
    <property type="entry name" value="IGPS_B"/>
    <property type="match status" value="1"/>
</dbReference>
<sequence>MADRLAEIMRSKSSEVTALKATVSVKDLEDQIQAFKANEQFVPRRYFIRALQDKIKENKPAVIAEVKKASPSKGVIREDFDPKTIALNYQQGGAACLSVLTDTPYFQGHDDYLMVAKQATDLPVLRKDFIIDPWQIYQSKALGADCILLIVACLSDADLMHMTLLAQDLEMDVLMEVHDEEELQRALKTPTQLIGINNRNLKTFETDIATSERLVKHMDEGRLVVSESGIGHHEDITRLQAVGIHCFLVGESLMRQPQPGVALQELMSG</sequence>
<evidence type="ECO:0000256" key="8">
    <source>
        <dbReference type="HAMAP-Rule" id="MF_00134"/>
    </source>
</evidence>
<dbReference type="InterPro" id="IPR013785">
    <property type="entry name" value="Aldolase_TIM"/>
</dbReference>
<organism evidence="10 11">
    <name type="scientific">Marinicella pacifica</name>
    <dbReference type="NCBI Taxonomy" id="1171543"/>
    <lineage>
        <taxon>Bacteria</taxon>
        <taxon>Pseudomonadati</taxon>
        <taxon>Pseudomonadota</taxon>
        <taxon>Gammaproteobacteria</taxon>
        <taxon>Lysobacterales</taxon>
        <taxon>Marinicellaceae</taxon>
        <taxon>Marinicella</taxon>
    </lineage>
</organism>
<keyword evidence="4 8" id="KW-0210">Decarboxylase</keyword>
<dbReference type="NCBIfam" id="NF001373">
    <property type="entry name" value="PRK00278.1-6"/>
    <property type="match status" value="1"/>
</dbReference>
<reference evidence="10" key="2">
    <citation type="submission" date="2020-09" db="EMBL/GenBank/DDBJ databases">
        <authorList>
            <person name="Sun Q."/>
            <person name="Zhou Y."/>
        </authorList>
    </citation>
    <scope>NUCLEOTIDE SEQUENCE</scope>
    <source>
        <strain evidence="10">CGMCC 1.12181</strain>
    </source>
</reference>
<evidence type="ECO:0000256" key="3">
    <source>
        <dbReference type="ARBA" id="ARBA00022605"/>
    </source>
</evidence>
<keyword evidence="6 8" id="KW-0057">Aromatic amino acid biosynthesis</keyword>
<comment type="catalytic activity">
    <reaction evidence="1 8">
        <text>1-(2-carboxyphenylamino)-1-deoxy-D-ribulose 5-phosphate + H(+) = (1S,2R)-1-C-(indol-3-yl)glycerol 3-phosphate + CO2 + H2O</text>
        <dbReference type="Rhea" id="RHEA:23476"/>
        <dbReference type="ChEBI" id="CHEBI:15377"/>
        <dbReference type="ChEBI" id="CHEBI:15378"/>
        <dbReference type="ChEBI" id="CHEBI:16526"/>
        <dbReference type="ChEBI" id="CHEBI:58613"/>
        <dbReference type="ChEBI" id="CHEBI:58866"/>
        <dbReference type="EC" id="4.1.1.48"/>
    </reaction>
</comment>
<gene>
    <name evidence="8 10" type="primary">trpC</name>
    <name evidence="10" type="ORF">GCM10011365_14190</name>
</gene>
<dbReference type="SUPFAM" id="SSF51366">
    <property type="entry name" value="Ribulose-phoshate binding barrel"/>
    <property type="match status" value="1"/>
</dbReference>
<dbReference type="CDD" id="cd00331">
    <property type="entry name" value="IGPS"/>
    <property type="match status" value="1"/>
</dbReference>
<feature type="domain" description="Indole-3-glycerol phosphate synthase" evidence="9">
    <location>
        <begin position="5"/>
        <end position="266"/>
    </location>
</feature>
<dbReference type="Pfam" id="PF00218">
    <property type="entry name" value="IGPS"/>
    <property type="match status" value="1"/>
</dbReference>
<dbReference type="InterPro" id="IPR011060">
    <property type="entry name" value="RibuloseP-bd_barrel"/>
</dbReference>
<dbReference type="GO" id="GO:0004425">
    <property type="term" value="F:indole-3-glycerol-phosphate synthase activity"/>
    <property type="evidence" value="ECO:0007669"/>
    <property type="project" value="UniProtKB-UniRule"/>
</dbReference>
<dbReference type="Proteomes" id="UP000605253">
    <property type="component" value="Unassembled WGS sequence"/>
</dbReference>
<evidence type="ECO:0000313" key="10">
    <source>
        <dbReference type="EMBL" id="GGF94086.1"/>
    </source>
</evidence>
<proteinExistence type="inferred from homology"/>
<dbReference type="GO" id="GO:0004640">
    <property type="term" value="F:phosphoribosylanthranilate isomerase activity"/>
    <property type="evidence" value="ECO:0007669"/>
    <property type="project" value="TreeGrafter"/>
</dbReference>
<evidence type="ECO:0000256" key="4">
    <source>
        <dbReference type="ARBA" id="ARBA00022793"/>
    </source>
</evidence>
<evidence type="ECO:0000256" key="5">
    <source>
        <dbReference type="ARBA" id="ARBA00022822"/>
    </source>
</evidence>
<evidence type="ECO:0000259" key="9">
    <source>
        <dbReference type="Pfam" id="PF00218"/>
    </source>
</evidence>
<dbReference type="AlphaFoldDB" id="A0A917FN96"/>
<dbReference type="EC" id="4.1.1.48" evidence="8"/>
<evidence type="ECO:0000313" key="11">
    <source>
        <dbReference type="Proteomes" id="UP000605253"/>
    </source>
</evidence>
<dbReference type="InterPro" id="IPR045186">
    <property type="entry name" value="Indole-3-glycerol_P_synth"/>
</dbReference>
<accession>A0A917FN96</accession>
<keyword evidence="11" id="KW-1185">Reference proteome</keyword>
<evidence type="ECO:0000256" key="1">
    <source>
        <dbReference type="ARBA" id="ARBA00001633"/>
    </source>
</evidence>
<dbReference type="GO" id="GO:0000162">
    <property type="term" value="P:L-tryptophan biosynthetic process"/>
    <property type="evidence" value="ECO:0007669"/>
    <property type="project" value="UniProtKB-UniRule"/>
</dbReference>
<protein>
    <recommendedName>
        <fullName evidence="8">Indole-3-glycerol phosphate synthase</fullName>
        <shortName evidence="8">IGPS</shortName>
        <ecNumber evidence="8">4.1.1.48</ecNumber>
    </recommendedName>
</protein>
<comment type="similarity">
    <text evidence="8">Belongs to the TrpC family.</text>
</comment>
<evidence type="ECO:0000256" key="2">
    <source>
        <dbReference type="ARBA" id="ARBA00004696"/>
    </source>
</evidence>
<dbReference type="Gene3D" id="3.20.20.70">
    <property type="entry name" value="Aldolase class I"/>
    <property type="match status" value="1"/>
</dbReference>
<dbReference type="FunFam" id="3.20.20.70:FF:000024">
    <property type="entry name" value="Indole-3-glycerol phosphate synthase"/>
    <property type="match status" value="1"/>
</dbReference>